<feature type="chain" id="PRO_5042587271" evidence="1">
    <location>
        <begin position="23"/>
        <end position="112"/>
    </location>
</feature>
<dbReference type="EMBL" id="JAIOIU010000102">
    <property type="protein sequence ID" value="MBZ0160143.1"/>
    <property type="molecule type" value="Genomic_DNA"/>
</dbReference>
<evidence type="ECO:0000313" key="3">
    <source>
        <dbReference type="Proteomes" id="UP001197609"/>
    </source>
</evidence>
<dbReference type="Proteomes" id="UP001197609">
    <property type="component" value="Unassembled WGS sequence"/>
</dbReference>
<keyword evidence="1" id="KW-0732">Signal</keyword>
<evidence type="ECO:0000313" key="2">
    <source>
        <dbReference type="EMBL" id="MBZ0160143.1"/>
    </source>
</evidence>
<feature type="signal peptide" evidence="1">
    <location>
        <begin position="1"/>
        <end position="22"/>
    </location>
</feature>
<sequence>MRQIVALGIAMLVIGHSTQSWAGSEASRQHSTLRQAGTGIGSAVGTIVYFPFKAAFCIVGGLVGGVTLMVAGSEQAGRVVDTSCRGTWTITPAIVAGEEPVYFVGNPSGQQQ</sequence>
<comment type="caution">
    <text evidence="2">The sequence shown here is derived from an EMBL/GenBank/DDBJ whole genome shotgun (WGS) entry which is preliminary data.</text>
</comment>
<accession>A0AAJ1AI43</accession>
<organism evidence="2 3">
    <name type="scientific">Candidatus Methylomirabilis tolerans</name>
    <dbReference type="NCBI Taxonomy" id="3123416"/>
    <lineage>
        <taxon>Bacteria</taxon>
        <taxon>Candidatus Methylomirabilota</taxon>
        <taxon>Candidatus Methylomirabilia</taxon>
        <taxon>Candidatus Methylomirabilales</taxon>
        <taxon>Candidatus Methylomirabilaceae</taxon>
        <taxon>Candidatus Methylomirabilis</taxon>
    </lineage>
</organism>
<gene>
    <name evidence="2" type="ORF">K8G79_08425</name>
</gene>
<evidence type="ECO:0000256" key="1">
    <source>
        <dbReference type="SAM" id="SignalP"/>
    </source>
</evidence>
<proteinExistence type="predicted"/>
<protein>
    <submittedName>
        <fullName evidence="2">Uncharacterized protein</fullName>
    </submittedName>
</protein>
<name>A0AAJ1AI43_9BACT</name>
<reference evidence="2 3" key="1">
    <citation type="journal article" date="2021" name="bioRxiv">
        <title>Unraveling nitrogen, sulfur and carbon metabolic pathways and microbial community transcriptional responses to substrate deprivation and toxicity stresses in a bioreactor mimicking anoxic brackish coastal sediment conditions.</title>
        <authorList>
            <person name="Martins P.D."/>
            <person name="Echeveste M.J."/>
            <person name="Arshad A."/>
            <person name="Kurth J."/>
            <person name="Ouboter H."/>
            <person name="Jetten M.S.M."/>
            <person name="Welte C.U."/>
        </authorList>
    </citation>
    <scope>NUCLEOTIDE SEQUENCE [LARGE SCALE GENOMIC DNA]</scope>
    <source>
        <strain evidence="2">MAG_38</strain>
    </source>
</reference>
<dbReference type="AlphaFoldDB" id="A0AAJ1AI43"/>